<organism evidence="3 4">
    <name type="scientific">Magallana gigas</name>
    <name type="common">Pacific oyster</name>
    <name type="synonym">Crassostrea gigas</name>
    <dbReference type="NCBI Taxonomy" id="29159"/>
    <lineage>
        <taxon>Eukaryota</taxon>
        <taxon>Metazoa</taxon>
        <taxon>Spiralia</taxon>
        <taxon>Lophotrochozoa</taxon>
        <taxon>Mollusca</taxon>
        <taxon>Bivalvia</taxon>
        <taxon>Autobranchia</taxon>
        <taxon>Pteriomorphia</taxon>
        <taxon>Ostreida</taxon>
        <taxon>Ostreoidea</taxon>
        <taxon>Ostreidae</taxon>
        <taxon>Magallana</taxon>
    </lineage>
</organism>
<reference evidence="3" key="1">
    <citation type="submission" date="2022-08" db="UniProtKB">
        <authorList>
            <consortium name="EnsemblMetazoa"/>
        </authorList>
    </citation>
    <scope>IDENTIFICATION</scope>
    <source>
        <strain evidence="3">05x7-T-G4-1.051#20</strain>
    </source>
</reference>
<proteinExistence type="predicted"/>
<dbReference type="InterPro" id="IPR003790">
    <property type="entry name" value="GHL10"/>
</dbReference>
<protein>
    <recommendedName>
        <fullName evidence="2">Glycosyl hydrolase-like 10 domain-containing protein</fullName>
    </recommendedName>
</protein>
<accession>A0A8W8N1C3</accession>
<dbReference type="Pfam" id="PF02638">
    <property type="entry name" value="GHL10"/>
    <property type="match status" value="1"/>
</dbReference>
<keyword evidence="1" id="KW-0732">Signal</keyword>
<keyword evidence="4" id="KW-1185">Reference proteome</keyword>
<evidence type="ECO:0000259" key="2">
    <source>
        <dbReference type="Pfam" id="PF02638"/>
    </source>
</evidence>
<dbReference type="Gene3D" id="3.20.20.80">
    <property type="entry name" value="Glycosidases"/>
    <property type="match status" value="1"/>
</dbReference>
<dbReference type="InterPro" id="IPR017853">
    <property type="entry name" value="GH"/>
</dbReference>
<dbReference type="OMA" id="RITMNHT"/>
<evidence type="ECO:0000256" key="1">
    <source>
        <dbReference type="ARBA" id="ARBA00022729"/>
    </source>
</evidence>
<dbReference type="EnsemblMetazoa" id="G3943.4">
    <property type="protein sequence ID" value="G3943.4:cds"/>
    <property type="gene ID" value="G3943"/>
</dbReference>
<dbReference type="AlphaFoldDB" id="A0A8W8N1C3"/>
<dbReference type="SUPFAM" id="SSF51445">
    <property type="entry name" value="(Trans)glycosidases"/>
    <property type="match status" value="1"/>
</dbReference>
<dbReference type="InterPro" id="IPR052177">
    <property type="entry name" value="Divisome_Glycosyl_Hydrolase"/>
</dbReference>
<feature type="domain" description="Glycosyl hydrolase-like 10" evidence="2">
    <location>
        <begin position="56"/>
        <end position="364"/>
    </location>
</feature>
<dbReference type="OrthoDB" id="2018923at2759"/>
<dbReference type="PANTHER" id="PTHR43405">
    <property type="entry name" value="GLYCOSYL HYDROLASE DIGH"/>
    <property type="match status" value="1"/>
</dbReference>
<sequence length="519" mass="59205">MNNGQQEVNTRVRDFIKHFLNCFFFLNRMLAKLIGFVLGMSVCRAVQDGSPWPVREFRGAWIATVANIDWPSSHSLTTDQQKNELNSMLDRLQSQNFNAIVLQVRTSGDALYNSSLEPWSYYLTGRQGRAPSPYYDPLEFTVQEAHRRNMEVHAWFNPYRARSGSNSTSGLAPNHMANRFPRFTYAYGGNLWMDPGAKVVQDFILSVFRDVVTRYDIDGLHMDDYFYPYPVSGVEFPDSHTYLAYVSGGGRLSLADWRRDSVNTLVHGLYSLVKSIKPHVKVGISPFGIWKPGHPHTIHGLSSFDSLYADSKKWLELGWVDYLSPQLYWEIDPPQQSYPALLDWWLQQNKMNRHLYTGNYASAIVVKSWPVNELVRQVQLSRDRRDQLSLGNVFFSAKTFSHNTHRIGDTFKSGEYSTPALQPEMTWLTAPAPSSPQNVRASADFKLYWSSDSSHTVRSWAVYALRADVWELVHVLNRDTMEVGVQGGYYAVRGVNRLGKESDAVTVHVDDIYVGVVGK</sequence>
<evidence type="ECO:0000313" key="3">
    <source>
        <dbReference type="EnsemblMetazoa" id="G3943.4:cds"/>
    </source>
</evidence>
<dbReference type="PANTHER" id="PTHR43405:SF1">
    <property type="entry name" value="GLYCOSYL HYDROLASE DIGH"/>
    <property type="match status" value="1"/>
</dbReference>
<dbReference type="Proteomes" id="UP000005408">
    <property type="component" value="Unassembled WGS sequence"/>
</dbReference>
<name>A0A8W8N1C3_MAGGI</name>
<evidence type="ECO:0000313" key="4">
    <source>
        <dbReference type="Proteomes" id="UP000005408"/>
    </source>
</evidence>